<dbReference type="RefSeq" id="WP_250060920.1">
    <property type="nucleotide sequence ID" value="NZ_JAIKTS010000001.1"/>
</dbReference>
<evidence type="ECO:0000313" key="2">
    <source>
        <dbReference type="Proteomes" id="UP001431235"/>
    </source>
</evidence>
<proteinExistence type="predicted"/>
<evidence type="ECO:0000313" key="1">
    <source>
        <dbReference type="EMBL" id="MCL7713129.1"/>
    </source>
</evidence>
<sequence>MDETEGRRAVVVIAGAPASGKTSLAHALAGEDPRGVHVQADVFFRFPAHRIDPSLPQSRRQNEAALRACAAAAREYAAAGYAVYLDGVIGPWSLPLIGPWLGGFDYVLLQAPLDTLLARAAARTSQPSADVHLVRRMQARFAALPASLAGHTIDTGDRCLDEVAGEYRVRAAKGGFSWPAS</sequence>
<dbReference type="Pfam" id="PF13671">
    <property type="entry name" value="AAA_33"/>
    <property type="match status" value="1"/>
</dbReference>
<dbReference type="Gene3D" id="3.40.50.300">
    <property type="entry name" value="P-loop containing nucleotide triphosphate hydrolases"/>
    <property type="match status" value="1"/>
</dbReference>
<reference evidence="1 2" key="1">
    <citation type="submission" date="2021-08" db="EMBL/GenBank/DDBJ databases">
        <title>Novel members of of the genus Stenotrophomonas from differernt environment.</title>
        <authorList>
            <person name="Deng Y."/>
        </authorList>
    </citation>
    <scope>NUCLEOTIDE SEQUENCE [LARGE SCALE GENOMIC DNA]</scope>
    <source>
        <strain evidence="1 2">CPCC 101365</strain>
    </source>
</reference>
<dbReference type="SUPFAM" id="SSF52540">
    <property type="entry name" value="P-loop containing nucleoside triphosphate hydrolases"/>
    <property type="match status" value="1"/>
</dbReference>
<keyword evidence="2" id="KW-1185">Reference proteome</keyword>
<gene>
    <name evidence="1" type="ORF">K5L01_00450</name>
</gene>
<comment type="caution">
    <text evidence="1">The sequence shown here is derived from an EMBL/GenBank/DDBJ whole genome shotgun (WGS) entry which is preliminary data.</text>
</comment>
<dbReference type="EMBL" id="JAIKTS010000001">
    <property type="protein sequence ID" value="MCL7713129.1"/>
    <property type="molecule type" value="Genomic_DNA"/>
</dbReference>
<dbReference type="InterPro" id="IPR027417">
    <property type="entry name" value="P-loop_NTPase"/>
</dbReference>
<accession>A0ABT0SCS7</accession>
<dbReference type="Proteomes" id="UP001431235">
    <property type="component" value="Unassembled WGS sequence"/>
</dbReference>
<name>A0ABT0SCS7_9GAMM</name>
<protein>
    <submittedName>
        <fullName evidence="1">AAA family ATPase</fullName>
    </submittedName>
</protein>
<organism evidence="1 2">
    <name type="scientific">Stenotrophomonas mori</name>
    <dbReference type="NCBI Taxonomy" id="2871096"/>
    <lineage>
        <taxon>Bacteria</taxon>
        <taxon>Pseudomonadati</taxon>
        <taxon>Pseudomonadota</taxon>
        <taxon>Gammaproteobacteria</taxon>
        <taxon>Lysobacterales</taxon>
        <taxon>Lysobacteraceae</taxon>
        <taxon>Stenotrophomonas</taxon>
    </lineage>
</organism>